<dbReference type="InterPro" id="IPR017926">
    <property type="entry name" value="GATASE"/>
</dbReference>
<dbReference type="NCBIfam" id="TIGR00566">
    <property type="entry name" value="trpG_papA"/>
    <property type="match status" value="1"/>
</dbReference>
<dbReference type="CDD" id="cd01743">
    <property type="entry name" value="GATase1_Anthranilate_Synthase"/>
    <property type="match status" value="1"/>
</dbReference>
<dbReference type="Proteomes" id="UP000285430">
    <property type="component" value="Unassembled WGS sequence"/>
</dbReference>
<evidence type="ECO:0000256" key="6">
    <source>
        <dbReference type="ARBA" id="ARBA00022962"/>
    </source>
</evidence>
<evidence type="ECO:0000313" key="11">
    <source>
        <dbReference type="Proteomes" id="UP000285430"/>
    </source>
</evidence>
<dbReference type="EMBL" id="QUTG01002508">
    <property type="protein sequence ID" value="RHY95977.1"/>
    <property type="molecule type" value="Genomic_DNA"/>
</dbReference>
<dbReference type="VEuPathDB" id="FungiDB:H257_02082"/>
<dbReference type="PRINTS" id="PR00096">
    <property type="entry name" value="GATASE"/>
</dbReference>
<dbReference type="PRINTS" id="PR00097">
    <property type="entry name" value="ANTSNTHASEII"/>
</dbReference>
<evidence type="ECO:0000256" key="5">
    <source>
        <dbReference type="ARBA" id="ARBA00022822"/>
    </source>
</evidence>
<dbReference type="EC" id="4.1.3.27" evidence="3"/>
<comment type="subunit">
    <text evidence="2">Tetramer of two components I and two components II.</text>
</comment>
<keyword evidence="5" id="KW-0057">Aromatic amino acid biosynthesis</keyword>
<comment type="caution">
    <text evidence="10">The sequence shown here is derived from an EMBL/GenBank/DDBJ whole genome shotgun (WGS) entry which is preliminary data.</text>
</comment>
<dbReference type="InterPro" id="IPR050472">
    <property type="entry name" value="Anth_synth/Amidotransfase"/>
</dbReference>
<dbReference type="InterPro" id="IPR006221">
    <property type="entry name" value="TrpG/PapA_dom"/>
</dbReference>
<keyword evidence="6" id="KW-0315">Glutamine amidotransferase</keyword>
<dbReference type="PROSITE" id="PS51273">
    <property type="entry name" value="GATASE_TYPE_1"/>
    <property type="match status" value="1"/>
</dbReference>
<dbReference type="AlphaFoldDB" id="A0A3R7AN65"/>
<organism evidence="10 11">
    <name type="scientific">Aphanomyces astaci</name>
    <name type="common">Crayfish plague agent</name>
    <dbReference type="NCBI Taxonomy" id="112090"/>
    <lineage>
        <taxon>Eukaryota</taxon>
        <taxon>Sar</taxon>
        <taxon>Stramenopiles</taxon>
        <taxon>Oomycota</taxon>
        <taxon>Saprolegniomycetes</taxon>
        <taxon>Saprolegniales</taxon>
        <taxon>Verrucalvaceae</taxon>
        <taxon>Aphanomyces</taxon>
    </lineage>
</organism>
<dbReference type="FunFam" id="3.40.50.880:FF:000003">
    <property type="entry name" value="Anthranilate synthase component II"/>
    <property type="match status" value="1"/>
</dbReference>
<dbReference type="GO" id="GO:0000162">
    <property type="term" value="P:L-tryptophan biosynthetic process"/>
    <property type="evidence" value="ECO:0007669"/>
    <property type="project" value="UniProtKB-KW"/>
</dbReference>
<gene>
    <name evidence="9" type="ORF">DYB35_008431</name>
    <name evidence="10" type="ORF">DYB37_012122</name>
</gene>
<evidence type="ECO:0000256" key="4">
    <source>
        <dbReference type="ARBA" id="ARBA00020654"/>
    </source>
</evidence>
<sequence>MTGVLLPVAADANALNSQKRVLLIDNYDSFTYNLYQYLCELGASVVVIRNDHKTAKELLAEYKATKEFDRILISPGPGFPKDAGISCDIIRTFQGIVPIAGVCLGLQCMFEVYGGTVGHAGEIIHGKQSEMENDGRGLFTNVPSPFKAIRYHSLVGLPETLPAELEVTSTLAGKSMIMGVRHKTFKVEGVQFHPESILTPDGKIMIQNFLNM</sequence>
<dbReference type="EMBL" id="QUTH01001375">
    <property type="protein sequence ID" value="RHZ30758.1"/>
    <property type="molecule type" value="Genomic_DNA"/>
</dbReference>
<dbReference type="Pfam" id="PF00117">
    <property type="entry name" value="GATase"/>
    <property type="match status" value="1"/>
</dbReference>
<name>A0A3R7AN65_APHAT</name>
<keyword evidence="5" id="KW-0028">Amino-acid biosynthesis</keyword>
<dbReference type="PANTHER" id="PTHR43418:SF4">
    <property type="entry name" value="MULTIFUNCTIONAL TRYPTOPHAN BIOSYNTHESIS PROTEIN"/>
    <property type="match status" value="1"/>
</dbReference>
<dbReference type="GO" id="GO:0004049">
    <property type="term" value="F:anthranilate synthase activity"/>
    <property type="evidence" value="ECO:0007669"/>
    <property type="project" value="UniProtKB-EC"/>
</dbReference>
<dbReference type="Proteomes" id="UP000285712">
    <property type="component" value="Unassembled WGS sequence"/>
</dbReference>
<accession>A0A3R7AN65</accession>
<evidence type="ECO:0000259" key="8">
    <source>
        <dbReference type="Pfam" id="PF00117"/>
    </source>
</evidence>
<dbReference type="GO" id="GO:0005829">
    <property type="term" value="C:cytosol"/>
    <property type="evidence" value="ECO:0007669"/>
    <property type="project" value="TreeGrafter"/>
</dbReference>
<dbReference type="PANTHER" id="PTHR43418">
    <property type="entry name" value="MULTIFUNCTIONAL TRYPTOPHAN BIOSYNTHESIS PROTEIN-RELATED"/>
    <property type="match status" value="1"/>
</dbReference>
<reference evidence="11 12" key="1">
    <citation type="submission" date="2018-08" db="EMBL/GenBank/DDBJ databases">
        <title>Aphanomyces genome sequencing and annotation.</title>
        <authorList>
            <person name="Minardi D."/>
            <person name="Oidtmann B."/>
            <person name="Van Der Giezen M."/>
            <person name="Studholme D.J."/>
        </authorList>
    </citation>
    <scope>NUCLEOTIDE SEQUENCE [LARGE SCALE GENOMIC DNA]</scope>
    <source>
        <strain evidence="10 11">Da</strain>
        <strain evidence="9 12">Sv</strain>
    </source>
</reference>
<evidence type="ECO:0000313" key="9">
    <source>
        <dbReference type="EMBL" id="RHY95977.1"/>
    </source>
</evidence>
<evidence type="ECO:0000256" key="2">
    <source>
        <dbReference type="ARBA" id="ARBA00011743"/>
    </source>
</evidence>
<keyword evidence="5" id="KW-0822">Tryptophan biosynthesis</keyword>
<evidence type="ECO:0000256" key="1">
    <source>
        <dbReference type="ARBA" id="ARBA00004873"/>
    </source>
</evidence>
<evidence type="ECO:0000256" key="3">
    <source>
        <dbReference type="ARBA" id="ARBA00012266"/>
    </source>
</evidence>
<proteinExistence type="predicted"/>
<feature type="domain" description="Glutamine amidotransferase" evidence="8">
    <location>
        <begin position="22"/>
        <end position="210"/>
    </location>
</feature>
<evidence type="ECO:0000313" key="12">
    <source>
        <dbReference type="Proteomes" id="UP000285712"/>
    </source>
</evidence>
<comment type="pathway">
    <text evidence="1">Amino-acid biosynthesis; L-tryptophan biosynthesis; L-tryptophan from chorismate: step 1/5.</text>
</comment>
<dbReference type="InterPro" id="IPR029062">
    <property type="entry name" value="Class_I_gatase-like"/>
</dbReference>
<dbReference type="SUPFAM" id="SSF52317">
    <property type="entry name" value="Class I glutamine amidotransferase-like"/>
    <property type="match status" value="1"/>
</dbReference>
<dbReference type="Gene3D" id="3.40.50.880">
    <property type="match status" value="1"/>
</dbReference>
<protein>
    <recommendedName>
        <fullName evidence="4">Anthranilate synthase component 2</fullName>
        <ecNumber evidence="3">4.1.3.27</ecNumber>
    </recommendedName>
    <alternativeName>
        <fullName evidence="7">Anthranilate synthase, glutamine amidotransferase component</fullName>
    </alternativeName>
</protein>
<evidence type="ECO:0000313" key="10">
    <source>
        <dbReference type="EMBL" id="RHZ30758.1"/>
    </source>
</evidence>
<evidence type="ECO:0000256" key="7">
    <source>
        <dbReference type="ARBA" id="ARBA00082672"/>
    </source>
</evidence>